<name>A0A1V3C3R6_9ACTN</name>
<keyword evidence="1" id="KW-0812">Transmembrane</keyword>
<dbReference type="EMBL" id="MCOK01000001">
    <property type="protein sequence ID" value="OOC55288.1"/>
    <property type="molecule type" value="Genomic_DNA"/>
</dbReference>
<accession>A0A1V3C3R6</accession>
<gene>
    <name evidence="2" type="ORF">NOSIN_16920</name>
</gene>
<evidence type="ECO:0000313" key="2">
    <source>
        <dbReference type="EMBL" id="OOC55288.1"/>
    </source>
</evidence>
<dbReference type="Proteomes" id="UP000189004">
    <property type="component" value="Unassembled WGS sequence"/>
</dbReference>
<evidence type="ECO:0000313" key="3">
    <source>
        <dbReference type="Proteomes" id="UP000189004"/>
    </source>
</evidence>
<comment type="caution">
    <text evidence="2">The sequence shown here is derived from an EMBL/GenBank/DDBJ whole genome shotgun (WGS) entry which is preliminary data.</text>
</comment>
<sequence>MAEMAFPESMGFSATGLYLSGGSLLMPVFLHILVDLRALLFAPGREHRESAPIGAGSAR</sequence>
<protein>
    <recommendedName>
        <fullName evidence="4">CPBP family intramembrane metalloprotease</fullName>
    </recommendedName>
</protein>
<organism evidence="2 3">
    <name type="scientific">Nocardiopsis sinuspersici</name>
    <dbReference type="NCBI Taxonomy" id="501010"/>
    <lineage>
        <taxon>Bacteria</taxon>
        <taxon>Bacillati</taxon>
        <taxon>Actinomycetota</taxon>
        <taxon>Actinomycetes</taxon>
        <taxon>Streptosporangiales</taxon>
        <taxon>Nocardiopsidaceae</taxon>
        <taxon>Nocardiopsis</taxon>
    </lineage>
</organism>
<proteinExistence type="predicted"/>
<keyword evidence="1" id="KW-0472">Membrane</keyword>
<reference evidence="3" key="1">
    <citation type="submission" date="2016-08" db="EMBL/GenBank/DDBJ databases">
        <authorList>
            <person name="Tokovenko B."/>
            <person name="Kalinowski J."/>
        </authorList>
    </citation>
    <scope>NUCLEOTIDE SEQUENCE [LARGE SCALE GENOMIC DNA]</scope>
    <source>
        <strain evidence="3">UTMC102</strain>
    </source>
</reference>
<keyword evidence="3" id="KW-1185">Reference proteome</keyword>
<keyword evidence="1" id="KW-1133">Transmembrane helix</keyword>
<dbReference type="AlphaFoldDB" id="A0A1V3C3R6"/>
<feature type="transmembrane region" description="Helical" evidence="1">
    <location>
        <begin position="17"/>
        <end position="40"/>
    </location>
</feature>
<evidence type="ECO:0000256" key="1">
    <source>
        <dbReference type="SAM" id="Phobius"/>
    </source>
</evidence>
<evidence type="ECO:0008006" key="4">
    <source>
        <dbReference type="Google" id="ProtNLM"/>
    </source>
</evidence>